<dbReference type="RefSeq" id="WP_168878155.1">
    <property type="nucleotide sequence ID" value="NZ_JABAIM010000004.1"/>
</dbReference>
<protein>
    <submittedName>
        <fullName evidence="4">GNAT family N-acetyltransferase</fullName>
    </submittedName>
</protein>
<dbReference type="EMBL" id="JABAIM010000004">
    <property type="protein sequence ID" value="NLR76478.1"/>
    <property type="molecule type" value="Genomic_DNA"/>
</dbReference>
<reference evidence="4 5" key="1">
    <citation type="submission" date="2020-04" db="EMBL/GenBank/DDBJ databases">
        <title>Draft genome of Leeia sp. IMCC25680.</title>
        <authorList>
            <person name="Song J."/>
            <person name="Cho J.-C."/>
        </authorList>
    </citation>
    <scope>NUCLEOTIDE SEQUENCE [LARGE SCALE GENOMIC DNA]</scope>
    <source>
        <strain evidence="4 5">IMCC25680</strain>
    </source>
</reference>
<dbReference type="InterPro" id="IPR000182">
    <property type="entry name" value="GNAT_dom"/>
</dbReference>
<feature type="domain" description="N-acetyltransferase" evidence="3">
    <location>
        <begin position="4"/>
        <end position="150"/>
    </location>
</feature>
<organism evidence="4 5">
    <name type="scientific">Leeia aquatica</name>
    <dbReference type="NCBI Taxonomy" id="2725557"/>
    <lineage>
        <taxon>Bacteria</taxon>
        <taxon>Pseudomonadati</taxon>
        <taxon>Pseudomonadota</taxon>
        <taxon>Betaproteobacteria</taxon>
        <taxon>Neisseriales</taxon>
        <taxon>Leeiaceae</taxon>
        <taxon>Leeia</taxon>
    </lineage>
</organism>
<dbReference type="SUPFAM" id="SSF55729">
    <property type="entry name" value="Acyl-CoA N-acyltransferases (Nat)"/>
    <property type="match status" value="1"/>
</dbReference>
<dbReference type="PROSITE" id="PS51186">
    <property type="entry name" value="GNAT"/>
    <property type="match status" value="1"/>
</dbReference>
<proteinExistence type="predicted"/>
<evidence type="ECO:0000313" key="5">
    <source>
        <dbReference type="Proteomes" id="UP000587991"/>
    </source>
</evidence>
<accession>A0A847SGT6</accession>
<dbReference type="PANTHER" id="PTHR43877">
    <property type="entry name" value="AMINOALKYLPHOSPHONATE N-ACETYLTRANSFERASE-RELATED-RELATED"/>
    <property type="match status" value="1"/>
</dbReference>
<keyword evidence="2" id="KW-0012">Acyltransferase</keyword>
<gene>
    <name evidence="4" type="ORF">HF682_15025</name>
</gene>
<dbReference type="Proteomes" id="UP000587991">
    <property type="component" value="Unassembled WGS sequence"/>
</dbReference>
<comment type="caution">
    <text evidence="4">The sequence shown here is derived from an EMBL/GenBank/DDBJ whole genome shotgun (WGS) entry which is preliminary data.</text>
</comment>
<evidence type="ECO:0000313" key="4">
    <source>
        <dbReference type="EMBL" id="NLR76478.1"/>
    </source>
</evidence>
<evidence type="ECO:0000259" key="3">
    <source>
        <dbReference type="PROSITE" id="PS51186"/>
    </source>
</evidence>
<evidence type="ECO:0000256" key="1">
    <source>
        <dbReference type="ARBA" id="ARBA00022679"/>
    </source>
</evidence>
<dbReference type="InterPro" id="IPR050832">
    <property type="entry name" value="Bact_Acetyltransf"/>
</dbReference>
<keyword evidence="5" id="KW-1185">Reference proteome</keyword>
<dbReference type="CDD" id="cd04301">
    <property type="entry name" value="NAT_SF"/>
    <property type="match status" value="1"/>
</dbReference>
<dbReference type="Gene3D" id="3.40.630.30">
    <property type="match status" value="1"/>
</dbReference>
<dbReference type="GO" id="GO:0016747">
    <property type="term" value="F:acyltransferase activity, transferring groups other than amino-acyl groups"/>
    <property type="evidence" value="ECO:0007669"/>
    <property type="project" value="InterPro"/>
</dbReference>
<dbReference type="Pfam" id="PF00583">
    <property type="entry name" value="Acetyltransf_1"/>
    <property type="match status" value="1"/>
</dbReference>
<name>A0A847SGT6_9NEIS</name>
<dbReference type="InterPro" id="IPR016181">
    <property type="entry name" value="Acyl_CoA_acyltransferase"/>
</dbReference>
<sequence>MMTAILRQAQQNDADALTRLAKKGKAHWPYPTHWLAAWDEALTLRPEQIAANYFVLERQVDVGSEIIAFTGLETFEGRWYIEHCWVDPAYHGGGHGKRLVQHALMVATSMGLKVVWVESDPNAQAFYEKLGAVLDHWADRPVCGEARQLPVLRFQL</sequence>
<evidence type="ECO:0000256" key="2">
    <source>
        <dbReference type="ARBA" id="ARBA00023315"/>
    </source>
</evidence>
<keyword evidence="1 4" id="KW-0808">Transferase</keyword>
<dbReference type="PANTHER" id="PTHR43877:SF2">
    <property type="entry name" value="AMINOALKYLPHOSPHONATE N-ACETYLTRANSFERASE-RELATED"/>
    <property type="match status" value="1"/>
</dbReference>
<dbReference type="AlphaFoldDB" id="A0A847SGT6"/>